<dbReference type="InterPro" id="IPR003672">
    <property type="entry name" value="CobN/Mg_chltase"/>
</dbReference>
<protein>
    <submittedName>
        <fullName evidence="5">Cobaltochelatase subunit CobN</fullName>
        <ecNumber evidence="5">6.6.1.2</ecNumber>
    </submittedName>
</protein>
<dbReference type="EMBL" id="JAENGP010000013">
    <property type="protein sequence ID" value="MBK1781959.1"/>
    <property type="molecule type" value="Genomic_DNA"/>
</dbReference>
<dbReference type="Proteomes" id="UP000635316">
    <property type="component" value="Unassembled WGS sequence"/>
</dbReference>
<evidence type="ECO:0000256" key="3">
    <source>
        <dbReference type="SAM" id="SignalP"/>
    </source>
</evidence>
<gene>
    <name evidence="5" type="primary">cobN</name>
    <name evidence="5" type="ORF">JHL22_12080</name>
</gene>
<comment type="caution">
    <text evidence="5">The sequence shown here is derived from an EMBL/GenBank/DDBJ whole genome shotgun (WGS) entry which is preliminary data.</text>
</comment>
<dbReference type="Pfam" id="PF02514">
    <property type="entry name" value="CobN-Mg_chel"/>
    <property type="match status" value="1"/>
</dbReference>
<proteinExistence type="predicted"/>
<organism evidence="5 6">
    <name type="scientific">Advenella mandrilli</name>
    <dbReference type="NCBI Taxonomy" id="2800330"/>
    <lineage>
        <taxon>Bacteria</taxon>
        <taxon>Pseudomonadati</taxon>
        <taxon>Pseudomonadota</taxon>
        <taxon>Betaproteobacteria</taxon>
        <taxon>Burkholderiales</taxon>
        <taxon>Alcaligenaceae</taxon>
    </lineage>
</organism>
<feature type="transmembrane region" description="Helical" evidence="2">
    <location>
        <begin position="1284"/>
        <end position="1303"/>
    </location>
</feature>
<feature type="chain" id="PRO_5047092886" evidence="3">
    <location>
        <begin position="28"/>
        <end position="1319"/>
    </location>
</feature>
<accession>A0ABS1EE76</accession>
<reference evidence="5 6" key="1">
    <citation type="submission" date="2020-12" db="EMBL/GenBank/DDBJ databases">
        <authorList>
            <person name="Lu T."/>
            <person name="Wang Q."/>
            <person name="Han X."/>
        </authorList>
    </citation>
    <scope>NUCLEOTIDE SEQUENCE [LARGE SCALE GENOMIC DNA]</scope>
    <source>
        <strain evidence="5 6">WQ 585</strain>
    </source>
</reference>
<dbReference type="PANTHER" id="PTHR44119">
    <property type="entry name" value="MAGNESIUM-CHELATASE SUBUNIT CHLH, CHLOROPLASTIC"/>
    <property type="match status" value="1"/>
</dbReference>
<feature type="signal peptide" evidence="3">
    <location>
        <begin position="1"/>
        <end position="27"/>
    </location>
</feature>
<feature type="domain" description="CobN/magnesium chelatase" evidence="4">
    <location>
        <begin position="134"/>
        <end position="1196"/>
    </location>
</feature>
<evidence type="ECO:0000313" key="5">
    <source>
        <dbReference type="EMBL" id="MBK1781959.1"/>
    </source>
</evidence>
<keyword evidence="3" id="KW-0732">Signal</keyword>
<feature type="region of interest" description="Disordered" evidence="1">
    <location>
        <begin position="1241"/>
        <end position="1266"/>
    </location>
</feature>
<dbReference type="GO" id="GO:0051116">
    <property type="term" value="F:cobaltochelatase activity"/>
    <property type="evidence" value="ECO:0007669"/>
    <property type="project" value="UniProtKB-EC"/>
</dbReference>
<keyword evidence="6" id="KW-1185">Reference proteome</keyword>
<evidence type="ECO:0000256" key="2">
    <source>
        <dbReference type="SAM" id="Phobius"/>
    </source>
</evidence>
<evidence type="ECO:0000313" key="6">
    <source>
        <dbReference type="Proteomes" id="UP000635316"/>
    </source>
</evidence>
<feature type="compositionally biased region" description="Polar residues" evidence="1">
    <location>
        <begin position="1256"/>
        <end position="1266"/>
    </location>
</feature>
<keyword evidence="2" id="KW-0472">Membrane</keyword>
<name>A0ABS1EE76_9BURK</name>
<evidence type="ECO:0000256" key="1">
    <source>
        <dbReference type="SAM" id="MobiDB-lite"/>
    </source>
</evidence>
<evidence type="ECO:0000259" key="4">
    <source>
        <dbReference type="Pfam" id="PF02514"/>
    </source>
</evidence>
<dbReference type="CDD" id="cd10150">
    <property type="entry name" value="CobN_like"/>
    <property type="match status" value="1"/>
</dbReference>
<keyword evidence="5" id="KW-0436">Ligase</keyword>
<keyword evidence="2" id="KW-1133">Transmembrane helix</keyword>
<keyword evidence="2" id="KW-0812">Transmembrane</keyword>
<sequence length="1319" mass="148394">MKTTALKHLLLSAWAGIFLFFATLANAQQNSQILILTTQFNHASQYTRMNEFARQAKLELSYIYADTTPAPQLEQAIGQASLVLIDSPRQPDWQIIQKKALPYLEAGITPWLQASGPARTHAGIPGKTVDTIRQYYDNGTAQNWSAMFRYLHAFLHQEATAHIPAPVIFGKTGFYHAQDARLSNSLQDYEQHENRQSHFSNTSIGFMASKGTFSAQQTEVIDYMVQSAERMGIRPLVFWMENLSGEEKEAFLKSLPIHALVNMTHIQGADNTRLFESLNIPVIQSFSYRVNEPGKGWEQAASGINLNQVAVFLALPETWGLIEPTVISEKRSDTIVPLNDQIDQLLMRLRKLAALQHLPNQDKKVALMVWNHPDNDKSIAATGMNIPKSLISLIPAMQQAGYRFETIEDEQTLIEQLQRLLKAQHQPALRPELLKAGMADTLSVGLYYHWLNSQPKATADKIRAETGSPYDSSDIYQVNGEPVFIIPRLLTGNLAILPQPRRGSGSAHDYHDKHLVPSHQYLATYLYLSHEYQADALIHFGTHGSQEWLPGKDRGLSAFDFPHLVLNDLPVFYPYIQDNIGEAIQAKRRGRATVISHHTPAFSPSGLHDELKELHDLMHEYEQLEDGPIRDKTMQAITAAVIQQHLNKDLNLTEAAIREDFTAFFSVLHHHLHQLAARSVPLGLHAFGLNPEADTLTLTVLQQLGKPWFDSLKLDHAETMARDNEKIRQSPAYQLLHEHLFKPETEQPHWQALSQAEQEQYLPILAQATRYAANLQASNETAALIKAINGRFTSPGTGGDSIRDPEITSGKNMYAFDASKIPSKSAWEAAEAALDKLLALYRQQNNGDLPTKMAFSLWSSDAIRTLGGMEAQVVHALGLQPVWLTNGSLSHFDIIPAAQLKRPRIDAVIQVTGTYRDQFDSFIRKLSEAIEKLAQLDEPDNPIYHNTQSIYQKLLQQGINQEEAMIYASSRVFGNEPGQYGTGLTHRVLQNSSWEHETELAEQFLNTQGYIFSHRLWGQKANSQQPVFSLQLENTQAAAFSRSSNLHGMLSTDHPFEFLGGLSVAIRSLNGQSPTLLVSDQRGKTASAQSSASFIAEEIRSRYTNRHWINHMQQENYAGTLEIEQTINNMWGWQVMDPQSIRDDQWQHMHDVYVQDSLDMNMNQWFEQHNPNAQAQLIERMAEAIRKDYWQADATTQQSLKQRWQQLHETYELSQNPITAEFINSQLGGYGLAAQAGATPAAQEPAAQNKPDIELNENSANSSQTISGKVMKKIEQSPPDEQDMIFAIGLSFIFACLFAGALLQHRRNQKTAAINRQPD</sequence>
<dbReference type="RefSeq" id="WP_200237804.1">
    <property type="nucleotide sequence ID" value="NZ_JAENGP010000013.1"/>
</dbReference>
<dbReference type="PANTHER" id="PTHR44119:SF4">
    <property type="entry name" value="AEROBIC COBALTOCHELATASE SUBUNIT COBN"/>
    <property type="match status" value="1"/>
</dbReference>
<dbReference type="EC" id="6.6.1.2" evidence="5"/>
<dbReference type="NCBIfam" id="NF004644">
    <property type="entry name" value="PRK05989.2-2"/>
    <property type="match status" value="1"/>
</dbReference>